<keyword evidence="1" id="KW-1133">Transmembrane helix</keyword>
<sequence>MAYKNEGRILVEILLRGIVLILAFLYYRFEDPEAWLAQRPGDVQGDTVEYIPEEEEKDERFRDRRIDPLIHHVDETDYVHQMKPLE</sequence>
<proteinExistence type="predicted"/>
<keyword evidence="1" id="KW-0472">Membrane</keyword>
<reference evidence="2 3" key="1">
    <citation type="submission" date="2021-04" db="EMBL/GenBank/DDBJ databases">
        <authorList>
            <person name="Bliznina A."/>
        </authorList>
    </citation>
    <scope>NUCLEOTIDE SEQUENCE [LARGE SCALE GENOMIC DNA]</scope>
</reference>
<evidence type="ECO:0000256" key="1">
    <source>
        <dbReference type="SAM" id="Phobius"/>
    </source>
</evidence>
<dbReference type="EMBL" id="OU015567">
    <property type="protein sequence ID" value="CAG5111241.1"/>
    <property type="molecule type" value="Genomic_DNA"/>
</dbReference>
<keyword evidence="1" id="KW-0812">Transmembrane</keyword>
<keyword evidence="3" id="KW-1185">Reference proteome</keyword>
<accession>A0ABN7T6D3</accession>
<name>A0ABN7T6D3_OIKDI</name>
<protein>
    <submittedName>
        <fullName evidence="2">Oidioi.mRNA.OKI2018_I69.chr2.g5568.t1.cds</fullName>
    </submittedName>
</protein>
<organism evidence="2 3">
    <name type="scientific">Oikopleura dioica</name>
    <name type="common">Tunicate</name>
    <dbReference type="NCBI Taxonomy" id="34765"/>
    <lineage>
        <taxon>Eukaryota</taxon>
        <taxon>Metazoa</taxon>
        <taxon>Chordata</taxon>
        <taxon>Tunicata</taxon>
        <taxon>Appendicularia</taxon>
        <taxon>Copelata</taxon>
        <taxon>Oikopleuridae</taxon>
        <taxon>Oikopleura</taxon>
    </lineage>
</organism>
<evidence type="ECO:0000313" key="2">
    <source>
        <dbReference type="EMBL" id="CAG5111241.1"/>
    </source>
</evidence>
<dbReference type="Proteomes" id="UP001158576">
    <property type="component" value="Chromosome 2"/>
</dbReference>
<feature type="transmembrane region" description="Helical" evidence="1">
    <location>
        <begin position="9"/>
        <end position="29"/>
    </location>
</feature>
<evidence type="ECO:0000313" key="3">
    <source>
        <dbReference type="Proteomes" id="UP001158576"/>
    </source>
</evidence>
<gene>
    <name evidence="2" type="ORF">OKIOD_LOCUS14333</name>
</gene>